<evidence type="ECO:0000313" key="2">
    <source>
        <dbReference type="EMBL" id="MCO4293263.1"/>
    </source>
</evidence>
<evidence type="ECO:0000259" key="1">
    <source>
        <dbReference type="Pfam" id="PF12867"/>
    </source>
</evidence>
<proteinExistence type="predicted"/>
<comment type="caution">
    <text evidence="2">The sequence shown here is derived from an EMBL/GenBank/DDBJ whole genome shotgun (WGS) entry which is preliminary data.</text>
</comment>
<reference evidence="2" key="1">
    <citation type="submission" date="2022-06" db="EMBL/GenBank/DDBJ databases">
        <title>Solitalea sp. MAHUQ-68 isolated from rhizospheric soil.</title>
        <authorList>
            <person name="Huq M.A."/>
        </authorList>
    </citation>
    <scope>NUCLEOTIDE SEQUENCE</scope>
    <source>
        <strain evidence="2">MAHUQ-68</strain>
    </source>
</reference>
<dbReference type="AlphaFoldDB" id="A0A9X2FAB4"/>
<dbReference type="InterPro" id="IPR034660">
    <property type="entry name" value="DinB/YfiT-like"/>
</dbReference>
<dbReference type="RefSeq" id="WP_252587778.1">
    <property type="nucleotide sequence ID" value="NZ_JAMWYS010000034.1"/>
</dbReference>
<feature type="domain" description="DinB-like" evidence="1">
    <location>
        <begin position="23"/>
        <end position="152"/>
    </location>
</feature>
<sequence length="159" mass="17631">MSTKQLLIKELDAAIKGNPWHGASLKQILNNITSADAVKRPIPNAHSIAELVLHILSWTEEVAERMEGKPPSLPSRGDWPVWDDLNAEKWNRIVSELLNAHQELLNNISDFPDESFGRIVGNNNDASLGTGITFTEMLHGLAQHHAYHAGQIALLSKFN</sequence>
<dbReference type="Pfam" id="PF12867">
    <property type="entry name" value="DinB_2"/>
    <property type="match status" value="1"/>
</dbReference>
<gene>
    <name evidence="2" type="ORF">NF867_10340</name>
</gene>
<dbReference type="InterPro" id="IPR024775">
    <property type="entry name" value="DinB-like"/>
</dbReference>
<accession>A0A9X2FAB4</accession>
<name>A0A9X2FAB4_9SPHI</name>
<dbReference type="Gene3D" id="1.20.120.450">
    <property type="entry name" value="dinb family like domain"/>
    <property type="match status" value="1"/>
</dbReference>
<protein>
    <submittedName>
        <fullName evidence="2">DinB family protein</fullName>
    </submittedName>
</protein>
<organism evidence="2 3">
    <name type="scientific">Solitalea agri</name>
    <dbReference type="NCBI Taxonomy" id="2953739"/>
    <lineage>
        <taxon>Bacteria</taxon>
        <taxon>Pseudomonadati</taxon>
        <taxon>Bacteroidota</taxon>
        <taxon>Sphingobacteriia</taxon>
        <taxon>Sphingobacteriales</taxon>
        <taxon>Sphingobacteriaceae</taxon>
        <taxon>Solitalea</taxon>
    </lineage>
</organism>
<keyword evidence="3" id="KW-1185">Reference proteome</keyword>
<evidence type="ECO:0000313" key="3">
    <source>
        <dbReference type="Proteomes" id="UP001155182"/>
    </source>
</evidence>
<dbReference type="Proteomes" id="UP001155182">
    <property type="component" value="Unassembled WGS sequence"/>
</dbReference>
<dbReference type="EMBL" id="JAMWYS010000034">
    <property type="protein sequence ID" value="MCO4293263.1"/>
    <property type="molecule type" value="Genomic_DNA"/>
</dbReference>
<dbReference type="SUPFAM" id="SSF109854">
    <property type="entry name" value="DinB/YfiT-like putative metalloenzymes"/>
    <property type="match status" value="1"/>
</dbReference>